<protein>
    <recommendedName>
        <fullName evidence="3">Lipocalin-like domain-containing protein</fullName>
    </recommendedName>
</protein>
<dbReference type="Proteomes" id="UP000570474">
    <property type="component" value="Unassembled WGS sequence"/>
</dbReference>
<keyword evidence="2" id="KW-1185">Reference proteome</keyword>
<evidence type="ECO:0000313" key="2">
    <source>
        <dbReference type="Proteomes" id="UP000570474"/>
    </source>
</evidence>
<accession>A0A847S098</accession>
<evidence type="ECO:0008006" key="3">
    <source>
        <dbReference type="Google" id="ProtNLM"/>
    </source>
</evidence>
<gene>
    <name evidence="1" type="ORF">HGH92_29080</name>
</gene>
<evidence type="ECO:0000313" key="1">
    <source>
        <dbReference type="EMBL" id="NLR68396.1"/>
    </source>
</evidence>
<dbReference type="RefSeq" id="WP_168874313.1">
    <property type="nucleotide sequence ID" value="NZ_JABAIA010000003.1"/>
</dbReference>
<dbReference type="AlphaFoldDB" id="A0A847S098"/>
<reference evidence="1 2" key="1">
    <citation type="submission" date="2020-04" db="EMBL/GenBank/DDBJ databases">
        <authorList>
            <person name="Yin C."/>
        </authorList>
    </citation>
    <scope>NUCLEOTIDE SEQUENCE [LARGE SCALE GENOMIC DNA]</scope>
    <source>
        <strain evidence="1 2">Ae27</strain>
    </source>
</reference>
<dbReference type="EMBL" id="JABAIA010000003">
    <property type="protein sequence ID" value="NLR68396.1"/>
    <property type="molecule type" value="Genomic_DNA"/>
</dbReference>
<name>A0A847S098_9BACT</name>
<sequence length="164" mass="18216">MKKWFPKTGMVFCAIAGMLLFAHCKKDKQDNPKDPSFKEFLIGKKWQLSAYTANPGMDDGEGHVITDIYAVFPACMKDDFTEYFADGTGAEDEGATKCAAGNPQRRTFNWNLKADGTLEGRGDDDFTGTYRAEKISNTSYKVTGTGHFKDDPAQRTIVLTFKAI</sequence>
<comment type="caution">
    <text evidence="1">The sequence shown here is derived from an EMBL/GenBank/DDBJ whole genome shotgun (WGS) entry which is preliminary data.</text>
</comment>
<organism evidence="1 2">
    <name type="scientific">Chitinophaga varians</name>
    <dbReference type="NCBI Taxonomy" id="2202339"/>
    <lineage>
        <taxon>Bacteria</taxon>
        <taxon>Pseudomonadati</taxon>
        <taxon>Bacteroidota</taxon>
        <taxon>Chitinophagia</taxon>
        <taxon>Chitinophagales</taxon>
        <taxon>Chitinophagaceae</taxon>
        <taxon>Chitinophaga</taxon>
    </lineage>
</organism>
<proteinExistence type="predicted"/>